<proteinExistence type="inferred from homology"/>
<dbReference type="Gene3D" id="3.30.70.100">
    <property type="match status" value="1"/>
</dbReference>
<dbReference type="InterPro" id="IPR001792">
    <property type="entry name" value="Acylphosphatase-like_dom"/>
</dbReference>
<evidence type="ECO:0000256" key="3">
    <source>
        <dbReference type="ARBA" id="ARBA00047645"/>
    </source>
</evidence>
<gene>
    <name evidence="9" type="ORF">COX35_00165</name>
</gene>
<organism evidence="9 10">
    <name type="scientific">Candidatus Nealsonbacteria bacterium CG23_combo_of_CG06-09_8_20_14_all_37_18</name>
    <dbReference type="NCBI Taxonomy" id="1974720"/>
    <lineage>
        <taxon>Bacteria</taxon>
        <taxon>Candidatus Nealsoniibacteriota</taxon>
    </lineage>
</organism>
<dbReference type="PANTHER" id="PTHR47268">
    <property type="entry name" value="ACYLPHOSPHATASE"/>
    <property type="match status" value="1"/>
</dbReference>
<dbReference type="GO" id="GO:0003998">
    <property type="term" value="F:acylphosphatase activity"/>
    <property type="evidence" value="ECO:0007669"/>
    <property type="project" value="UniProtKB-EC"/>
</dbReference>
<evidence type="ECO:0000313" key="9">
    <source>
        <dbReference type="EMBL" id="PIP24532.1"/>
    </source>
</evidence>
<dbReference type="Pfam" id="PF00708">
    <property type="entry name" value="Acylphosphatase"/>
    <property type="match status" value="1"/>
</dbReference>
<dbReference type="Proteomes" id="UP000229952">
    <property type="component" value="Unassembled WGS sequence"/>
</dbReference>
<dbReference type="EC" id="3.6.1.7" evidence="2 4"/>
<dbReference type="InterPro" id="IPR020456">
    <property type="entry name" value="Acylphosphatase"/>
</dbReference>
<dbReference type="EMBL" id="PCRQ01000007">
    <property type="protein sequence ID" value="PIP24532.1"/>
    <property type="molecule type" value="Genomic_DNA"/>
</dbReference>
<dbReference type="AlphaFoldDB" id="A0A2G9YZ89"/>
<dbReference type="PANTHER" id="PTHR47268:SF4">
    <property type="entry name" value="ACYLPHOSPHATASE"/>
    <property type="match status" value="1"/>
</dbReference>
<comment type="similarity">
    <text evidence="1 6">Belongs to the acylphosphatase family.</text>
</comment>
<feature type="active site" evidence="4">
    <location>
        <position position="67"/>
    </location>
</feature>
<dbReference type="PROSITE" id="PS00150">
    <property type="entry name" value="ACYLPHOSPHATASE_1"/>
    <property type="match status" value="1"/>
</dbReference>
<evidence type="ECO:0000256" key="6">
    <source>
        <dbReference type="RuleBase" id="RU004168"/>
    </source>
</evidence>
<evidence type="ECO:0000256" key="5">
    <source>
        <dbReference type="RuleBase" id="RU000553"/>
    </source>
</evidence>
<evidence type="ECO:0000256" key="1">
    <source>
        <dbReference type="ARBA" id="ARBA00005614"/>
    </source>
</evidence>
<evidence type="ECO:0000256" key="7">
    <source>
        <dbReference type="SAM" id="MobiDB-lite"/>
    </source>
</evidence>
<feature type="active site" evidence="4">
    <location>
        <position position="49"/>
    </location>
</feature>
<evidence type="ECO:0000259" key="8">
    <source>
        <dbReference type="PROSITE" id="PS51160"/>
    </source>
</evidence>
<comment type="caution">
    <text evidence="9">The sequence shown here is derived from an EMBL/GenBank/DDBJ whole genome shotgun (WGS) entry which is preliminary data.</text>
</comment>
<comment type="catalytic activity">
    <reaction evidence="3 4 5">
        <text>an acyl phosphate + H2O = a carboxylate + phosphate + H(+)</text>
        <dbReference type="Rhea" id="RHEA:14965"/>
        <dbReference type="ChEBI" id="CHEBI:15377"/>
        <dbReference type="ChEBI" id="CHEBI:15378"/>
        <dbReference type="ChEBI" id="CHEBI:29067"/>
        <dbReference type="ChEBI" id="CHEBI:43474"/>
        <dbReference type="ChEBI" id="CHEBI:59918"/>
        <dbReference type="EC" id="3.6.1.7"/>
    </reaction>
</comment>
<sequence>MIFFRRKKEQKQGEEDKSSSSPFAKAREAKEKARAHIFVFGRVQGVLFRENTKKKAEKLGISGWVKNLRDGRVEAVFEGNKPSVEETVNWARKGPIWAKVDDFSVVWEDCRDEFKNFEIRYDL</sequence>
<name>A0A2G9YZ89_9BACT</name>
<keyword evidence="4 5" id="KW-0378">Hydrolase</keyword>
<reference evidence="9 10" key="1">
    <citation type="submission" date="2017-09" db="EMBL/GenBank/DDBJ databases">
        <title>Depth-based differentiation of microbial function through sediment-hosted aquifers and enrichment of novel symbionts in the deep terrestrial subsurface.</title>
        <authorList>
            <person name="Probst A.J."/>
            <person name="Ladd B."/>
            <person name="Jarett J.K."/>
            <person name="Geller-Mcgrath D.E."/>
            <person name="Sieber C.M."/>
            <person name="Emerson J.B."/>
            <person name="Anantharaman K."/>
            <person name="Thomas B.C."/>
            <person name="Malmstrom R."/>
            <person name="Stieglmeier M."/>
            <person name="Klingl A."/>
            <person name="Woyke T."/>
            <person name="Ryan C.M."/>
            <person name="Banfield J.F."/>
        </authorList>
    </citation>
    <scope>NUCLEOTIDE SEQUENCE [LARGE SCALE GENOMIC DNA]</scope>
    <source>
        <strain evidence="9">CG23_combo_of_CG06-09_8_20_14_all_37_18</strain>
    </source>
</reference>
<dbReference type="PROSITE" id="PS00151">
    <property type="entry name" value="ACYLPHOSPHATASE_2"/>
    <property type="match status" value="1"/>
</dbReference>
<dbReference type="InterPro" id="IPR017968">
    <property type="entry name" value="Acylphosphatase_CS"/>
</dbReference>
<dbReference type="PRINTS" id="PR00112">
    <property type="entry name" value="ACYLPHPHTASE"/>
</dbReference>
<feature type="region of interest" description="Disordered" evidence="7">
    <location>
        <begin position="1"/>
        <end position="28"/>
    </location>
</feature>
<evidence type="ECO:0000256" key="2">
    <source>
        <dbReference type="ARBA" id="ARBA00012150"/>
    </source>
</evidence>
<protein>
    <recommendedName>
        <fullName evidence="2 4">Acylphosphatase</fullName>
        <ecNumber evidence="2 4">3.6.1.7</ecNumber>
    </recommendedName>
</protein>
<evidence type="ECO:0000256" key="4">
    <source>
        <dbReference type="PROSITE-ProRule" id="PRU00520"/>
    </source>
</evidence>
<evidence type="ECO:0000313" key="10">
    <source>
        <dbReference type="Proteomes" id="UP000229952"/>
    </source>
</evidence>
<dbReference type="InterPro" id="IPR036046">
    <property type="entry name" value="Acylphosphatase-like_dom_sf"/>
</dbReference>
<dbReference type="SUPFAM" id="SSF54975">
    <property type="entry name" value="Acylphosphatase/BLUF domain-like"/>
    <property type="match status" value="1"/>
</dbReference>
<dbReference type="PROSITE" id="PS51160">
    <property type="entry name" value="ACYLPHOSPHATASE_3"/>
    <property type="match status" value="1"/>
</dbReference>
<accession>A0A2G9YZ89</accession>
<feature type="domain" description="Acylphosphatase-like" evidence="8">
    <location>
        <begin position="34"/>
        <end position="121"/>
    </location>
</feature>